<proteinExistence type="inferred from homology"/>
<comment type="caution">
    <text evidence="3">Lacks conserved residue(s) required for the propagation of feature annotation.</text>
</comment>
<dbReference type="Proteomes" id="UP000828251">
    <property type="component" value="Unassembled WGS sequence"/>
</dbReference>
<dbReference type="InterPro" id="IPR005202">
    <property type="entry name" value="TF_GRAS"/>
</dbReference>
<feature type="region of interest" description="Disordered" evidence="4">
    <location>
        <begin position="293"/>
        <end position="334"/>
    </location>
</feature>
<dbReference type="PANTHER" id="PTHR31636">
    <property type="entry name" value="OSJNBA0084A10.13 PROTEIN-RELATED"/>
    <property type="match status" value="1"/>
</dbReference>
<feature type="compositionally biased region" description="Polar residues" evidence="4">
    <location>
        <begin position="353"/>
        <end position="383"/>
    </location>
</feature>
<feature type="region of interest" description="Leucine repeat I (LRI)" evidence="3">
    <location>
        <begin position="397"/>
        <end position="457"/>
    </location>
</feature>
<reference evidence="5 6" key="1">
    <citation type="journal article" date="2021" name="Plant Biotechnol. J.">
        <title>Multi-omics assisted identification of the key and species-specific regulatory components of drought-tolerant mechanisms in Gossypium stocksii.</title>
        <authorList>
            <person name="Yu D."/>
            <person name="Ke L."/>
            <person name="Zhang D."/>
            <person name="Wu Y."/>
            <person name="Sun Y."/>
            <person name="Mei J."/>
            <person name="Sun J."/>
            <person name="Sun Y."/>
        </authorList>
    </citation>
    <scope>NUCLEOTIDE SEQUENCE [LARGE SCALE GENOMIC DNA]</scope>
    <source>
        <strain evidence="6">cv. E1</strain>
        <tissue evidence="5">Leaf</tissue>
    </source>
</reference>
<feature type="region of interest" description="SAW" evidence="3">
    <location>
        <begin position="695"/>
        <end position="770"/>
    </location>
</feature>
<name>A0A9D4AGK9_9ROSI</name>
<evidence type="ECO:0000313" key="5">
    <source>
        <dbReference type="EMBL" id="KAH1115198.1"/>
    </source>
</evidence>
<feature type="short sequence motif" description="VHIID" evidence="3">
    <location>
        <begin position="507"/>
        <end position="511"/>
    </location>
</feature>
<evidence type="ECO:0000256" key="3">
    <source>
        <dbReference type="PROSITE-ProRule" id="PRU01191"/>
    </source>
</evidence>
<sequence length="772" mass="86421">MGSHLTGFPHTVNGFKINDGYLLRNPNVYPKFEISDDVGSNDQSLDFSSLGVPFLPSLGLGDSSFASILSMGSMGSMGKEGDTFSLTDDTDVSDTVLKYISQVLLEEDMEEKPCMFHDSLALQAAEKSLYEVLGESYPPRDQAPVCVDSSVESPDNCSFGTSSDHSIHSGSSSCTSYSIESQWNGDFSENNNRPSLLQTSIPENFVFQSTVDPGSRFSSHSQNGSANNGNGFMGSPASEFLVPNYFSQSELALHFKRGFEEASKFLPKGNQLNVGFKSNALTSELKQKASNMVVKVESDRKEYSPPRLIRKKSHEREDEDLEERNNKQSAVLGDESELSDMFDKVLICAGRRGQSSSSTSDETLPNGPSKTLLPNEQTNGSNSGKARGKKQGKKKVVDLRTLLILCAQAITSNDNVTAKELIKQIRQHSSPYGDGSQRLAHYFVDALEARLAGTGTQIYTSLVAKRTSAADMLKAYQVYISVCPFVKVPIIFANNYISKAAEKATKLHIIDFGIFYGFHWPALIHRLANRPGGPPKLRITGIEFPQPGFRPAEAVQETGRRLVKYCERYNVPFEYHAIAQKWETIRTEDLKINSDEVIAVNCLCRFRNLLDETVVLNSPRDTVLNLIRKINPDVFVHSVVNGSYNAPFFVTRFREALFHFSALFDMCETNVSHEDNMRLMLEQKFYGREIMNIVACEGTERVERPESYKQWQVRNMRAGFVQLPLNPELMKRVKERVKARYHSDFMVDVDGRWMLQGWKGRIIYASSAWMPA</sequence>
<evidence type="ECO:0000313" key="6">
    <source>
        <dbReference type="Proteomes" id="UP000828251"/>
    </source>
</evidence>
<evidence type="ECO:0000256" key="2">
    <source>
        <dbReference type="ARBA" id="ARBA00023163"/>
    </source>
</evidence>
<dbReference type="Pfam" id="PF03514">
    <property type="entry name" value="GRAS"/>
    <property type="match status" value="1"/>
</dbReference>
<evidence type="ECO:0000256" key="1">
    <source>
        <dbReference type="ARBA" id="ARBA00023015"/>
    </source>
</evidence>
<comment type="caution">
    <text evidence="5">The sequence shown here is derived from an EMBL/GenBank/DDBJ whole genome shotgun (WGS) entry which is preliminary data.</text>
</comment>
<feature type="region of interest" description="VHIID" evidence="3">
    <location>
        <begin position="476"/>
        <end position="541"/>
    </location>
</feature>
<organism evidence="5 6">
    <name type="scientific">Gossypium stocksii</name>
    <dbReference type="NCBI Taxonomy" id="47602"/>
    <lineage>
        <taxon>Eukaryota</taxon>
        <taxon>Viridiplantae</taxon>
        <taxon>Streptophyta</taxon>
        <taxon>Embryophyta</taxon>
        <taxon>Tracheophyta</taxon>
        <taxon>Spermatophyta</taxon>
        <taxon>Magnoliopsida</taxon>
        <taxon>eudicotyledons</taxon>
        <taxon>Gunneridae</taxon>
        <taxon>Pentapetalae</taxon>
        <taxon>rosids</taxon>
        <taxon>malvids</taxon>
        <taxon>Malvales</taxon>
        <taxon>Malvaceae</taxon>
        <taxon>Malvoideae</taxon>
        <taxon>Gossypium</taxon>
    </lineage>
</organism>
<feature type="region of interest" description="Disordered" evidence="4">
    <location>
        <begin position="352"/>
        <end position="392"/>
    </location>
</feature>
<evidence type="ECO:0000256" key="4">
    <source>
        <dbReference type="SAM" id="MobiDB-lite"/>
    </source>
</evidence>
<dbReference type="PROSITE" id="PS50985">
    <property type="entry name" value="GRAS"/>
    <property type="match status" value="1"/>
</dbReference>
<gene>
    <name evidence="5" type="ORF">J1N35_008576</name>
</gene>
<keyword evidence="1" id="KW-0805">Transcription regulation</keyword>
<evidence type="ECO:0008006" key="7">
    <source>
        <dbReference type="Google" id="ProtNLM"/>
    </source>
</evidence>
<feature type="region of interest" description="Leucine repeat II (LRII)" evidence="3">
    <location>
        <begin position="557"/>
        <end position="589"/>
    </location>
</feature>
<dbReference type="AlphaFoldDB" id="A0A9D4AGK9"/>
<keyword evidence="2" id="KW-0804">Transcription</keyword>
<accession>A0A9D4AGK9</accession>
<protein>
    <recommendedName>
        <fullName evidence="7">Scarecrow-like protein 33</fullName>
    </recommendedName>
</protein>
<keyword evidence="6" id="KW-1185">Reference proteome</keyword>
<dbReference type="EMBL" id="JAIQCV010000003">
    <property type="protein sequence ID" value="KAH1115198.1"/>
    <property type="molecule type" value="Genomic_DNA"/>
</dbReference>
<comment type="similarity">
    <text evidence="3">Belongs to the GRAS family.</text>
</comment>
<dbReference type="OrthoDB" id="47276at2759"/>